<feature type="compositionally biased region" description="Pro residues" evidence="1">
    <location>
        <begin position="1"/>
        <end position="12"/>
    </location>
</feature>
<feature type="region of interest" description="Disordered" evidence="1">
    <location>
        <begin position="133"/>
        <end position="178"/>
    </location>
</feature>
<dbReference type="EnsemblMetazoa" id="Aqu2.1.26284_001">
    <property type="protein sequence ID" value="Aqu2.1.26284_001"/>
    <property type="gene ID" value="Aqu2.1.26284"/>
</dbReference>
<dbReference type="AlphaFoldDB" id="A0A1X7UE98"/>
<proteinExistence type="predicted"/>
<dbReference type="InParanoid" id="A0A1X7UE98"/>
<reference evidence="2" key="1">
    <citation type="submission" date="2017-05" db="UniProtKB">
        <authorList>
            <consortium name="EnsemblMetazoa"/>
        </authorList>
    </citation>
    <scope>IDENTIFICATION</scope>
</reference>
<sequence length="339" mass="38089">MLRYPSPIPVPKSNPQSKESRVLTNPVTGDEFSAEEIQLFRKRFENGYNLEHDARYNEWKKKVAMQHDSLEQSSDESTYEDWMFTRTTAEKTPDTLTQPRCTLKKTTLGNDVIDSWHRGTFKKSAITSSGAIRLHGPQSDWCPGPRQPVGVESDMYNSSVTHSLPSSPSPHQPHSVDLKNTSSTVPIVKQLPNTATNNDIIKPRSIRTLNKTATSTNDSTQPKLTLRHNATNDDTHKKTAAIDDITQPRRRTVTDSLKKTAAIDDITHPRCALRTATDSLKKTAANDDITQPKCTLKPVTSLKKTATNNDITQPRRTFRKTASQPRHNFKKTATNNDDF</sequence>
<feature type="region of interest" description="Disordered" evidence="1">
    <location>
        <begin position="319"/>
        <end position="339"/>
    </location>
</feature>
<evidence type="ECO:0000313" key="2">
    <source>
        <dbReference type="EnsemblMetazoa" id="Aqu2.1.26284_001"/>
    </source>
</evidence>
<feature type="region of interest" description="Disordered" evidence="1">
    <location>
        <begin position="1"/>
        <end position="27"/>
    </location>
</feature>
<organism evidence="2">
    <name type="scientific">Amphimedon queenslandica</name>
    <name type="common">Sponge</name>
    <dbReference type="NCBI Taxonomy" id="400682"/>
    <lineage>
        <taxon>Eukaryota</taxon>
        <taxon>Metazoa</taxon>
        <taxon>Porifera</taxon>
        <taxon>Demospongiae</taxon>
        <taxon>Heteroscleromorpha</taxon>
        <taxon>Haplosclerida</taxon>
        <taxon>Niphatidae</taxon>
        <taxon>Amphimedon</taxon>
    </lineage>
</organism>
<accession>A0A1X7UE98</accession>
<feature type="compositionally biased region" description="Polar residues" evidence="1">
    <location>
        <begin position="13"/>
        <end position="27"/>
    </location>
</feature>
<evidence type="ECO:0000256" key="1">
    <source>
        <dbReference type="SAM" id="MobiDB-lite"/>
    </source>
</evidence>
<name>A0A1X7UE98_AMPQE</name>
<protein>
    <submittedName>
        <fullName evidence="2">Uncharacterized protein</fullName>
    </submittedName>
</protein>